<dbReference type="Proteomes" id="UP000244893">
    <property type="component" value="Unassembled WGS sequence"/>
</dbReference>
<name>A0A2V1HZF8_9MICO</name>
<evidence type="ECO:0000313" key="3">
    <source>
        <dbReference type="EMBL" id="PVZ96437.1"/>
    </source>
</evidence>
<evidence type="ECO:0000259" key="2">
    <source>
        <dbReference type="PROSITE" id="PS50006"/>
    </source>
</evidence>
<proteinExistence type="predicted"/>
<evidence type="ECO:0000313" key="4">
    <source>
        <dbReference type="Proteomes" id="UP000244893"/>
    </source>
</evidence>
<evidence type="ECO:0000256" key="1">
    <source>
        <dbReference type="ARBA" id="ARBA00022553"/>
    </source>
</evidence>
<sequence>MRGLGTGRWSLVEEAERAAQLASAGSPEGDIGDTIVTERQRHRADVPSVTAWSPGRIDLDPRFAPGAAQRVGHYCFRIGDGPVYRLDTPVYIGRKPSSPRIVTGTIPRLLKVVSPSMEVSGTHVELRQEGMTVVVTDMRSTNGTFVSQPGSAHVKLRQGESLVVTPGTLVDIGDGNVIEILPIR</sequence>
<protein>
    <recommendedName>
        <fullName evidence="2">FHA domain-containing protein</fullName>
    </recommendedName>
</protein>
<gene>
    <name evidence="3" type="ORF">DDQ50_07400</name>
</gene>
<dbReference type="SUPFAM" id="SSF49879">
    <property type="entry name" value="SMAD/FHA domain"/>
    <property type="match status" value="1"/>
</dbReference>
<dbReference type="PROSITE" id="PS50006">
    <property type="entry name" value="FHA_DOMAIN"/>
    <property type="match status" value="1"/>
</dbReference>
<feature type="domain" description="FHA" evidence="2">
    <location>
        <begin position="90"/>
        <end position="147"/>
    </location>
</feature>
<organism evidence="3 4">
    <name type="scientific">Amnibacterium flavum</name>
    <dbReference type="NCBI Taxonomy" id="2173173"/>
    <lineage>
        <taxon>Bacteria</taxon>
        <taxon>Bacillati</taxon>
        <taxon>Actinomycetota</taxon>
        <taxon>Actinomycetes</taxon>
        <taxon>Micrococcales</taxon>
        <taxon>Microbacteriaceae</taxon>
        <taxon>Amnibacterium</taxon>
    </lineage>
</organism>
<dbReference type="InterPro" id="IPR008984">
    <property type="entry name" value="SMAD_FHA_dom_sf"/>
</dbReference>
<dbReference type="OrthoDB" id="5485098at2"/>
<reference evidence="3 4" key="1">
    <citation type="submission" date="2018-05" db="EMBL/GenBank/DDBJ databases">
        <title>Amnibacterium sp. M8JJ-5, whole genome shotgun sequence.</title>
        <authorList>
            <person name="Tuo L."/>
        </authorList>
    </citation>
    <scope>NUCLEOTIDE SEQUENCE [LARGE SCALE GENOMIC DNA]</scope>
    <source>
        <strain evidence="3 4">M8JJ-5</strain>
    </source>
</reference>
<keyword evidence="1" id="KW-0597">Phosphoprotein</keyword>
<keyword evidence="4" id="KW-1185">Reference proteome</keyword>
<dbReference type="Pfam" id="PF00498">
    <property type="entry name" value="FHA"/>
    <property type="match status" value="1"/>
</dbReference>
<dbReference type="Gene3D" id="2.60.200.20">
    <property type="match status" value="1"/>
</dbReference>
<comment type="caution">
    <text evidence="3">The sequence shown here is derived from an EMBL/GenBank/DDBJ whole genome shotgun (WGS) entry which is preliminary data.</text>
</comment>
<dbReference type="InterPro" id="IPR000253">
    <property type="entry name" value="FHA_dom"/>
</dbReference>
<accession>A0A2V1HZF8</accession>
<dbReference type="EMBL" id="QEOP01000001">
    <property type="protein sequence ID" value="PVZ96437.1"/>
    <property type="molecule type" value="Genomic_DNA"/>
</dbReference>
<dbReference type="CDD" id="cd00060">
    <property type="entry name" value="FHA"/>
    <property type="match status" value="1"/>
</dbReference>
<dbReference type="AlphaFoldDB" id="A0A2V1HZF8"/>